<feature type="compositionally biased region" description="Low complexity" evidence="9">
    <location>
        <begin position="223"/>
        <end position="279"/>
    </location>
</feature>
<feature type="signal peptide" evidence="10">
    <location>
        <begin position="1"/>
        <end position="20"/>
    </location>
</feature>
<evidence type="ECO:0000256" key="1">
    <source>
        <dbReference type="ARBA" id="ARBA00004589"/>
    </source>
</evidence>
<dbReference type="GO" id="GO:0098552">
    <property type="term" value="C:side of membrane"/>
    <property type="evidence" value="ECO:0007669"/>
    <property type="project" value="UniProtKB-KW"/>
</dbReference>
<protein>
    <recommendedName>
        <fullName evidence="11">CFEM domain-containing protein</fullName>
    </recommendedName>
</protein>
<evidence type="ECO:0000256" key="7">
    <source>
        <dbReference type="ARBA" id="ARBA00023157"/>
    </source>
</evidence>
<dbReference type="EMBL" id="JAAQHG020000005">
    <property type="protein sequence ID" value="KAL1589408.1"/>
    <property type="molecule type" value="Genomic_DNA"/>
</dbReference>
<comment type="similarity">
    <text evidence="3">Belongs to the RBT5 family.</text>
</comment>
<comment type="subcellular location">
    <subcellularLocation>
        <location evidence="1">Membrane</location>
        <topology evidence="1">Lipid-anchor</topology>
        <topology evidence="1">GPI-anchor</topology>
    </subcellularLocation>
    <subcellularLocation>
        <location evidence="2">Secreted</location>
    </subcellularLocation>
</comment>
<dbReference type="InterPro" id="IPR008427">
    <property type="entry name" value="Extracellular_membr_CFEM_dom"/>
</dbReference>
<feature type="chain" id="PRO_5044207233" description="CFEM domain-containing protein" evidence="10">
    <location>
        <begin position="21"/>
        <end position="827"/>
    </location>
</feature>
<organism evidence="12 13">
    <name type="scientific">Cladosporium halotolerans</name>
    <dbReference type="NCBI Taxonomy" id="1052096"/>
    <lineage>
        <taxon>Eukaryota</taxon>
        <taxon>Fungi</taxon>
        <taxon>Dikarya</taxon>
        <taxon>Ascomycota</taxon>
        <taxon>Pezizomycotina</taxon>
        <taxon>Dothideomycetes</taxon>
        <taxon>Dothideomycetidae</taxon>
        <taxon>Cladosporiales</taxon>
        <taxon>Cladosporiaceae</taxon>
        <taxon>Cladosporium</taxon>
    </lineage>
</organism>
<keyword evidence="6 10" id="KW-0732">Signal</keyword>
<evidence type="ECO:0000313" key="13">
    <source>
        <dbReference type="Proteomes" id="UP000803884"/>
    </source>
</evidence>
<evidence type="ECO:0000259" key="11">
    <source>
        <dbReference type="Pfam" id="PF05730"/>
    </source>
</evidence>
<feature type="region of interest" description="Disordered" evidence="9">
    <location>
        <begin position="632"/>
        <end position="694"/>
    </location>
</feature>
<dbReference type="AlphaFoldDB" id="A0AB34KX95"/>
<keyword evidence="5" id="KW-0325">Glycoprotein</keyword>
<gene>
    <name evidence="12" type="ORF">WHR41_01985</name>
</gene>
<dbReference type="RefSeq" id="XP_069232513.1">
    <property type="nucleotide sequence ID" value="XM_069370591.1"/>
</dbReference>
<keyword evidence="13" id="KW-1185">Reference proteome</keyword>
<evidence type="ECO:0000256" key="3">
    <source>
        <dbReference type="ARBA" id="ARBA00010031"/>
    </source>
</evidence>
<dbReference type="Pfam" id="PF05730">
    <property type="entry name" value="CFEM"/>
    <property type="match status" value="1"/>
</dbReference>
<feature type="compositionally biased region" description="Low complexity" evidence="9">
    <location>
        <begin position="670"/>
        <end position="694"/>
    </location>
</feature>
<sequence length="827" mass="84759">MHLSLPTVVVVGLAAGQAAATGWRLDANKYSAPSVTDNKCSDDQKSGYDWSSLQPGSFNSYGSNKFSGFTCGNKFGKRDGLTKRTFQDKCITADIDKEPKIECDGEDQMSIDTYQVSSSWDTDVEAHYGMPDGSTCKQTHRCTQGGNIVKNSQCGGAKTVTFKPKRGESGKNEKGESCNLGIHSIGFNCDKPTNTLPLFTPTTSTAVTSASQYTTEAETTSAPPSYETTSSDSETTSSEASPDTTSSVVPPSYETTTSEAETTTSEVSPETTSSVPSIPAYSSYANVSSTYPVESTAATSSYEGTTSTAVSPETSAPAYNSSQTTAASTGTAPPAYESSPSSEARPETSAPSYGSSLSHSPVTNTSAPVYSGTTSSGAEVPSQTYEAPETPDLLPKCLNTWVGSTDCKDNADYACYCKDNDLIKKVMDCIESWSDDDDKTQSAAGYLQGICAPYVPENPAIITACPSKNKPSETAPATENPKETAPASETTSTEGSPVTSSPPEMTTSTVYSTAVSTITSCAADVEDCPAASQTTAYVTETIAVSTTVCPVTEAETTKPAQPTTEASPEESSKPPVEYPTTSAPAEPSTITFYSTSAVTITSCAPDVEDCPASSTVVSSKEVPVSYSVVETPKAISPAPPEQPSEAAPTGEAPAPYTSAPASEVAPTGEAPAPYNSAATTAPAPTAPATTGPSTVITYSSSVEVPATYSTGESLGMEIPSSKTYITIDTTITVPQVQFITSTITAPGGKATTSVGLAAGSPPAAPAYPTATATANPVGGAASSTGFGTSYIPSPTASPYTPFTGAASVVRTGVTGFAFAAAAAFFAL</sequence>
<keyword evidence="8" id="KW-0449">Lipoprotein</keyword>
<name>A0AB34KX95_9PEZI</name>
<feature type="region of interest" description="Disordered" evidence="9">
    <location>
        <begin position="209"/>
        <end position="280"/>
    </location>
</feature>
<evidence type="ECO:0000256" key="2">
    <source>
        <dbReference type="ARBA" id="ARBA00004613"/>
    </source>
</evidence>
<feature type="compositionally biased region" description="Low complexity" evidence="9">
    <location>
        <begin position="321"/>
        <end position="352"/>
    </location>
</feature>
<feature type="compositionally biased region" description="Polar residues" evidence="9">
    <location>
        <begin position="353"/>
        <end position="385"/>
    </location>
</feature>
<keyword evidence="4" id="KW-0964">Secreted</keyword>
<evidence type="ECO:0000256" key="10">
    <source>
        <dbReference type="SAM" id="SignalP"/>
    </source>
</evidence>
<evidence type="ECO:0000256" key="5">
    <source>
        <dbReference type="ARBA" id="ARBA00022622"/>
    </source>
</evidence>
<comment type="caution">
    <text evidence="12">The sequence shown here is derived from an EMBL/GenBank/DDBJ whole genome shotgun (WGS) entry which is preliminary data.</text>
</comment>
<feature type="domain" description="CFEM" evidence="11">
    <location>
        <begin position="388"/>
        <end position="452"/>
    </location>
</feature>
<feature type="region of interest" description="Disordered" evidence="9">
    <location>
        <begin position="552"/>
        <end position="587"/>
    </location>
</feature>
<keyword evidence="7" id="KW-1015">Disulfide bond</keyword>
<evidence type="ECO:0000256" key="6">
    <source>
        <dbReference type="ARBA" id="ARBA00022729"/>
    </source>
</evidence>
<reference evidence="12 13" key="1">
    <citation type="journal article" date="2020" name="Microbiol. Resour. Announc.">
        <title>Draft Genome Sequence of a Cladosporium Species Isolated from the Mesophotic Ascidian Didemnum maculosum.</title>
        <authorList>
            <person name="Gioti A."/>
            <person name="Siaperas R."/>
            <person name="Nikolaivits E."/>
            <person name="Le Goff G."/>
            <person name="Ouazzani J."/>
            <person name="Kotoulas G."/>
            <person name="Topakas E."/>
        </authorList>
    </citation>
    <scope>NUCLEOTIDE SEQUENCE [LARGE SCALE GENOMIC DNA]</scope>
    <source>
        <strain evidence="12 13">TM138-S3</strain>
    </source>
</reference>
<evidence type="ECO:0000256" key="4">
    <source>
        <dbReference type="ARBA" id="ARBA00022525"/>
    </source>
</evidence>
<dbReference type="GeneID" id="96003429"/>
<dbReference type="GO" id="GO:0005576">
    <property type="term" value="C:extracellular region"/>
    <property type="evidence" value="ECO:0007669"/>
    <property type="project" value="UniProtKB-SubCell"/>
</dbReference>
<evidence type="ECO:0000256" key="8">
    <source>
        <dbReference type="ARBA" id="ARBA00023288"/>
    </source>
</evidence>
<dbReference type="Proteomes" id="UP000803884">
    <property type="component" value="Unassembled WGS sequence"/>
</dbReference>
<proteinExistence type="inferred from homology"/>
<keyword evidence="5" id="KW-0336">GPI-anchor</keyword>
<feature type="region of interest" description="Disordered" evidence="9">
    <location>
        <begin position="465"/>
        <end position="507"/>
    </location>
</feature>
<evidence type="ECO:0000313" key="12">
    <source>
        <dbReference type="EMBL" id="KAL1589408.1"/>
    </source>
</evidence>
<feature type="region of interest" description="Disordered" evidence="9">
    <location>
        <begin position="300"/>
        <end position="393"/>
    </location>
</feature>
<feature type="compositionally biased region" description="Low complexity" evidence="9">
    <location>
        <begin position="483"/>
        <end position="497"/>
    </location>
</feature>
<accession>A0AB34KX95</accession>
<keyword evidence="5" id="KW-0472">Membrane</keyword>
<evidence type="ECO:0000256" key="9">
    <source>
        <dbReference type="SAM" id="MobiDB-lite"/>
    </source>
</evidence>
<feature type="compositionally biased region" description="Polar residues" evidence="9">
    <location>
        <begin position="300"/>
        <end position="320"/>
    </location>
</feature>